<name>A0ABM1W2K6_APLCA</name>
<evidence type="ECO:0000259" key="2">
    <source>
        <dbReference type="PROSITE" id="PS50835"/>
    </source>
</evidence>
<evidence type="ECO:0000313" key="3">
    <source>
        <dbReference type="Proteomes" id="UP000694888"/>
    </source>
</evidence>
<keyword evidence="3" id="KW-1185">Reference proteome</keyword>
<organism evidence="3 4">
    <name type="scientific">Aplysia californica</name>
    <name type="common">California sea hare</name>
    <dbReference type="NCBI Taxonomy" id="6500"/>
    <lineage>
        <taxon>Eukaryota</taxon>
        <taxon>Metazoa</taxon>
        <taxon>Spiralia</taxon>
        <taxon>Lophotrochozoa</taxon>
        <taxon>Mollusca</taxon>
        <taxon>Gastropoda</taxon>
        <taxon>Heterobranchia</taxon>
        <taxon>Euthyneura</taxon>
        <taxon>Tectipleura</taxon>
        <taxon>Aplysiida</taxon>
        <taxon>Aplysioidea</taxon>
        <taxon>Aplysiidae</taxon>
        <taxon>Aplysia</taxon>
    </lineage>
</organism>
<dbReference type="PROSITE" id="PS50835">
    <property type="entry name" value="IG_LIKE"/>
    <property type="match status" value="1"/>
</dbReference>
<gene>
    <name evidence="4" type="primary">LOC101858140</name>
</gene>
<dbReference type="SMART" id="SM00408">
    <property type="entry name" value="IGc2"/>
    <property type="match status" value="1"/>
</dbReference>
<dbReference type="Proteomes" id="UP000694888">
    <property type="component" value="Unplaced"/>
</dbReference>
<dbReference type="RefSeq" id="XP_035828899.1">
    <property type="nucleotide sequence ID" value="XM_035973006.1"/>
</dbReference>
<dbReference type="PANTHER" id="PTHR10075:SF100">
    <property type="entry name" value="FASCICLIN-2"/>
    <property type="match status" value="1"/>
</dbReference>
<dbReference type="InterPro" id="IPR007110">
    <property type="entry name" value="Ig-like_dom"/>
</dbReference>
<dbReference type="SMART" id="SM00409">
    <property type="entry name" value="IG"/>
    <property type="match status" value="1"/>
</dbReference>
<keyword evidence="1" id="KW-0393">Immunoglobulin domain</keyword>
<feature type="domain" description="Ig-like" evidence="2">
    <location>
        <begin position="43"/>
        <end position="130"/>
    </location>
</feature>
<accession>A0ABM1W2K6</accession>
<dbReference type="InterPro" id="IPR003598">
    <property type="entry name" value="Ig_sub2"/>
</dbReference>
<dbReference type="InterPro" id="IPR013783">
    <property type="entry name" value="Ig-like_fold"/>
</dbReference>
<proteinExistence type="predicted"/>
<sequence length="220" mass="24339">MDGCIEKVEYRDEGTFVCQALNTLANVKASAVLTVVDHDSRPPPIVLAGPQNQTLEPKEVALMPCAVKGQPVPSVRWYKDSKPLISADPRVAVLSSGTLQISDVRLTDSGLYTCKAISETGEAEWEAWLTVSSKWTVDGGHTDHWQEKRYNGSPLWMGISIVPQNLTADMKKRTNFAVNMPRPEIVKELGALNIELKTGEPINSTAVKVKWEVRTYCRNC</sequence>
<dbReference type="Pfam" id="PF07679">
    <property type="entry name" value="I-set"/>
    <property type="match status" value="1"/>
</dbReference>
<evidence type="ECO:0000313" key="4">
    <source>
        <dbReference type="RefSeq" id="XP_035828899.1"/>
    </source>
</evidence>
<reference evidence="4" key="1">
    <citation type="submission" date="2025-08" db="UniProtKB">
        <authorList>
            <consortium name="RefSeq"/>
        </authorList>
    </citation>
    <scope>IDENTIFICATION</scope>
</reference>
<dbReference type="InterPro" id="IPR003599">
    <property type="entry name" value="Ig_sub"/>
</dbReference>
<evidence type="ECO:0000256" key="1">
    <source>
        <dbReference type="ARBA" id="ARBA00023319"/>
    </source>
</evidence>
<dbReference type="InterPro" id="IPR013098">
    <property type="entry name" value="Ig_I-set"/>
</dbReference>
<dbReference type="SUPFAM" id="SSF48726">
    <property type="entry name" value="Immunoglobulin"/>
    <property type="match status" value="2"/>
</dbReference>
<dbReference type="Gene3D" id="2.60.40.10">
    <property type="entry name" value="Immunoglobulins"/>
    <property type="match status" value="1"/>
</dbReference>
<dbReference type="InterPro" id="IPR036179">
    <property type="entry name" value="Ig-like_dom_sf"/>
</dbReference>
<dbReference type="PANTHER" id="PTHR10075">
    <property type="entry name" value="BASIGIN RELATED"/>
    <property type="match status" value="1"/>
</dbReference>
<protein>
    <submittedName>
        <fullName evidence="4">Roundabout homolog 2</fullName>
    </submittedName>
</protein>
<dbReference type="GeneID" id="101858140"/>